<reference evidence="6" key="1">
    <citation type="journal article" date="2019" name="Int. J. Syst. Evol. Microbiol.">
        <title>The Global Catalogue of Microorganisms (GCM) 10K type strain sequencing project: providing services to taxonomists for standard genome sequencing and annotation.</title>
        <authorList>
            <consortium name="The Broad Institute Genomics Platform"/>
            <consortium name="The Broad Institute Genome Sequencing Center for Infectious Disease"/>
            <person name="Wu L."/>
            <person name="Ma J."/>
        </authorList>
    </citation>
    <scope>NUCLEOTIDE SEQUENCE [LARGE SCALE GENOMIC DNA]</scope>
    <source>
        <strain evidence="6">JCM 17843</strain>
    </source>
</reference>
<dbReference type="PROSITE" id="PS50932">
    <property type="entry name" value="HTH_LACI_2"/>
    <property type="match status" value="1"/>
</dbReference>
<evidence type="ECO:0000256" key="1">
    <source>
        <dbReference type="ARBA" id="ARBA00023015"/>
    </source>
</evidence>
<proteinExistence type="predicted"/>
<protein>
    <submittedName>
        <fullName evidence="5">LacI family transcriptional regulator</fullName>
    </submittedName>
</protein>
<evidence type="ECO:0000256" key="2">
    <source>
        <dbReference type="ARBA" id="ARBA00023125"/>
    </source>
</evidence>
<gene>
    <name evidence="5" type="ORF">GCM10007972_05460</name>
</gene>
<dbReference type="RefSeq" id="WP_229773488.1">
    <property type="nucleotide sequence ID" value="NZ_BMOV01000002.1"/>
</dbReference>
<dbReference type="CDD" id="cd06295">
    <property type="entry name" value="PBP1_CelR"/>
    <property type="match status" value="1"/>
</dbReference>
<organism evidence="5 6">
    <name type="scientific">Iodidimonas muriae</name>
    <dbReference type="NCBI Taxonomy" id="261467"/>
    <lineage>
        <taxon>Bacteria</taxon>
        <taxon>Pseudomonadati</taxon>
        <taxon>Pseudomonadota</taxon>
        <taxon>Alphaproteobacteria</taxon>
        <taxon>Iodidimonadales</taxon>
        <taxon>Iodidimonadaceae</taxon>
        <taxon>Iodidimonas</taxon>
    </lineage>
</organism>
<dbReference type="PANTHER" id="PTHR30146">
    <property type="entry name" value="LACI-RELATED TRANSCRIPTIONAL REPRESSOR"/>
    <property type="match status" value="1"/>
</dbReference>
<evidence type="ECO:0000259" key="4">
    <source>
        <dbReference type="PROSITE" id="PS50932"/>
    </source>
</evidence>
<accession>A0ABQ2L8Z3</accession>
<dbReference type="Pfam" id="PF00356">
    <property type="entry name" value="LacI"/>
    <property type="match status" value="1"/>
</dbReference>
<dbReference type="CDD" id="cd01392">
    <property type="entry name" value="HTH_LacI"/>
    <property type="match status" value="1"/>
</dbReference>
<dbReference type="PANTHER" id="PTHR30146:SF120">
    <property type="entry name" value="ALANINE RACEMASE"/>
    <property type="match status" value="1"/>
</dbReference>
<keyword evidence="2" id="KW-0238">DNA-binding</keyword>
<dbReference type="InterPro" id="IPR046335">
    <property type="entry name" value="LacI/GalR-like_sensor"/>
</dbReference>
<keyword evidence="1" id="KW-0805">Transcription regulation</keyword>
<dbReference type="PROSITE" id="PS00356">
    <property type="entry name" value="HTH_LACI_1"/>
    <property type="match status" value="1"/>
</dbReference>
<name>A0ABQ2L8Z3_9PROT</name>
<dbReference type="InterPro" id="IPR000843">
    <property type="entry name" value="HTH_LacI"/>
</dbReference>
<comment type="caution">
    <text evidence="5">The sequence shown here is derived from an EMBL/GenBank/DDBJ whole genome shotgun (WGS) entry which is preliminary data.</text>
</comment>
<evidence type="ECO:0000313" key="5">
    <source>
        <dbReference type="EMBL" id="GGO06831.1"/>
    </source>
</evidence>
<keyword evidence="3" id="KW-0804">Transcription</keyword>
<dbReference type="Proteomes" id="UP000602381">
    <property type="component" value="Unassembled WGS sequence"/>
</dbReference>
<dbReference type="InterPro" id="IPR028082">
    <property type="entry name" value="Peripla_BP_I"/>
</dbReference>
<keyword evidence="6" id="KW-1185">Reference proteome</keyword>
<sequence>MTIRRSTPKADIKTMSDIARLAGVSESTVSRALADSPLVNAKTKDRVRRIAHSHNYVVNEQARNFRLKRTGTIAVVIPIDAKQQQPISDPFFMELLGAIADALNARGFDLLLSRVNAGDRHWPDAALDSSRADGTIIIGQSSQHETLNSMADTGAPMVVWGGRLPDQRYSTVGCDNETGALEATKHLIAQGRKRIAFMGHRGWPEVELRYKGYQRALETAGHEIDPDLVFDSRFTSEDAHRVIAHLDLKTLAFDGLVAASDVLAMAVINALQARGIHVPKDVAITGFDDIALATWYNPPLTTVRQHILQGGRLLVDLMMSKIAGEAIAPLMMTPELVVRASSGAHQAD</sequence>
<dbReference type="SUPFAM" id="SSF47413">
    <property type="entry name" value="lambda repressor-like DNA-binding domains"/>
    <property type="match status" value="1"/>
</dbReference>
<feature type="domain" description="HTH lacI-type" evidence="4">
    <location>
        <begin position="13"/>
        <end position="67"/>
    </location>
</feature>
<dbReference type="Gene3D" id="1.10.260.40">
    <property type="entry name" value="lambda repressor-like DNA-binding domains"/>
    <property type="match status" value="1"/>
</dbReference>
<dbReference type="Gene3D" id="3.40.50.2300">
    <property type="match status" value="2"/>
</dbReference>
<evidence type="ECO:0000256" key="3">
    <source>
        <dbReference type="ARBA" id="ARBA00023163"/>
    </source>
</evidence>
<dbReference type="EMBL" id="BMOV01000002">
    <property type="protein sequence ID" value="GGO06831.1"/>
    <property type="molecule type" value="Genomic_DNA"/>
</dbReference>
<dbReference type="SMART" id="SM00354">
    <property type="entry name" value="HTH_LACI"/>
    <property type="match status" value="1"/>
</dbReference>
<dbReference type="InterPro" id="IPR010982">
    <property type="entry name" value="Lambda_DNA-bd_dom_sf"/>
</dbReference>
<dbReference type="SUPFAM" id="SSF53822">
    <property type="entry name" value="Periplasmic binding protein-like I"/>
    <property type="match status" value="1"/>
</dbReference>
<evidence type="ECO:0000313" key="6">
    <source>
        <dbReference type="Proteomes" id="UP000602381"/>
    </source>
</evidence>
<dbReference type="Pfam" id="PF13377">
    <property type="entry name" value="Peripla_BP_3"/>
    <property type="match status" value="1"/>
</dbReference>